<dbReference type="EMBL" id="CAJPDT010000083">
    <property type="protein sequence ID" value="CAF9935420.1"/>
    <property type="molecule type" value="Genomic_DNA"/>
</dbReference>
<name>A0A8H3IZ07_9LECA</name>
<accession>A0A8H3IZ07</accession>
<dbReference type="AlphaFoldDB" id="A0A8H3IZ07"/>
<keyword evidence="3" id="KW-1185">Reference proteome</keyword>
<gene>
    <name evidence="2" type="ORF">IMSHALPRED_010222</name>
</gene>
<sequence>MSVQGVWMSHLWESPSFAIRGIIQQANFQAQILDRLGPGDGTPEFPGLTQYLNTEFSEITKPVAIIMTPRNRMNPQPGVLMYQNQITQLSDKVRGIFGATRDYSGELTGGTLNGFPLIKDYTPKSDQYSQIWTSSGKALFQYDPVQIRCNGVQWAMVRLWIKDNPLYAYQHYWVARQNQVDAAPANPQQAANQKRQDQSADSTPAPSCLASMTATGSISVGAMSSSRLHSSPGKAAATTTAAGGNAAKSLAAISSASIAAEITKSPKSTTTGKYIYTETVPYGGPGTTLYGCTSTYTSSVGPFMATYCSGSRTPLTTIFPVKPSYI</sequence>
<organism evidence="2 3">
    <name type="scientific">Imshaugia aleurites</name>
    <dbReference type="NCBI Taxonomy" id="172621"/>
    <lineage>
        <taxon>Eukaryota</taxon>
        <taxon>Fungi</taxon>
        <taxon>Dikarya</taxon>
        <taxon>Ascomycota</taxon>
        <taxon>Pezizomycotina</taxon>
        <taxon>Lecanoromycetes</taxon>
        <taxon>OSLEUM clade</taxon>
        <taxon>Lecanoromycetidae</taxon>
        <taxon>Lecanorales</taxon>
        <taxon>Lecanorineae</taxon>
        <taxon>Parmeliaceae</taxon>
        <taxon>Imshaugia</taxon>
    </lineage>
</organism>
<reference evidence="2" key="1">
    <citation type="submission" date="2021-03" db="EMBL/GenBank/DDBJ databases">
        <authorList>
            <person name="Tagirdzhanova G."/>
        </authorList>
    </citation>
    <scope>NUCLEOTIDE SEQUENCE</scope>
</reference>
<protein>
    <submittedName>
        <fullName evidence="2">Uncharacterized protein</fullName>
    </submittedName>
</protein>
<proteinExistence type="predicted"/>
<evidence type="ECO:0000313" key="3">
    <source>
        <dbReference type="Proteomes" id="UP000664534"/>
    </source>
</evidence>
<evidence type="ECO:0000313" key="2">
    <source>
        <dbReference type="EMBL" id="CAF9935420.1"/>
    </source>
</evidence>
<dbReference type="OrthoDB" id="3886018at2759"/>
<dbReference type="Proteomes" id="UP000664534">
    <property type="component" value="Unassembled WGS sequence"/>
</dbReference>
<feature type="compositionally biased region" description="Low complexity" evidence="1">
    <location>
        <begin position="183"/>
        <end position="193"/>
    </location>
</feature>
<evidence type="ECO:0000256" key="1">
    <source>
        <dbReference type="SAM" id="MobiDB-lite"/>
    </source>
</evidence>
<feature type="region of interest" description="Disordered" evidence="1">
    <location>
        <begin position="183"/>
        <end position="208"/>
    </location>
</feature>
<comment type="caution">
    <text evidence="2">The sequence shown here is derived from an EMBL/GenBank/DDBJ whole genome shotgun (WGS) entry which is preliminary data.</text>
</comment>
<feature type="compositionally biased region" description="Polar residues" evidence="1">
    <location>
        <begin position="199"/>
        <end position="208"/>
    </location>
</feature>